<evidence type="ECO:0000313" key="2">
    <source>
        <dbReference type="Proteomes" id="UP000240744"/>
    </source>
</evidence>
<proteinExistence type="predicted"/>
<organism evidence="1 2">
    <name type="scientific">Mycobacterium phage SWU2</name>
    <dbReference type="NCBI Taxonomy" id="2077150"/>
    <lineage>
        <taxon>Viruses</taxon>
        <taxon>Duplodnaviria</taxon>
        <taxon>Heunggongvirae</taxon>
        <taxon>Uroviricota</taxon>
        <taxon>Caudoviricetes</taxon>
        <taxon>Timshelvirus</taxon>
        <taxon>Timshelvirus SWU2</taxon>
    </lineage>
</organism>
<accession>A0A2K9VI65</accession>
<reference evidence="1" key="1">
    <citation type="submission" date="2018-04" db="EMBL/GenBank/DDBJ databases">
        <title>Biology of a Novel Mycobacteriophage, SWU2, Isolated from Chinese Soil.</title>
        <authorList>
            <person name="Li C."/>
            <person name="Gu Y."/>
        </authorList>
    </citation>
    <scope>NUCLEOTIDE SEQUENCE</scope>
</reference>
<name>A0A2K9VI65_9CAUD</name>
<protein>
    <submittedName>
        <fullName evidence="1">Uncharacterized protein</fullName>
    </submittedName>
</protein>
<gene>
    <name evidence="1" type="ORF">JX_gp74</name>
</gene>
<dbReference type="EMBL" id="MG793454">
    <property type="protein sequence ID" value="AUV62033.1"/>
    <property type="molecule type" value="Genomic_DNA"/>
</dbReference>
<evidence type="ECO:0000313" key="1">
    <source>
        <dbReference type="EMBL" id="AUV62033.1"/>
    </source>
</evidence>
<keyword evidence="2" id="KW-1185">Reference proteome</keyword>
<sequence>MTARQKLTVVAQRDGVSSTGTLHGLLVEATEKGKMLRFTVTGHDGKKRHAAVSLTRGETVSLLTTVQEYLDGLEA</sequence>
<dbReference type="Proteomes" id="UP000240744">
    <property type="component" value="Segment"/>
</dbReference>